<dbReference type="GeneID" id="96005319"/>
<dbReference type="RefSeq" id="XP_069230443.1">
    <property type="nucleotide sequence ID" value="XM_069372481.1"/>
</dbReference>
<gene>
    <name evidence="3" type="ORF">WHR41_03875</name>
</gene>
<feature type="compositionally biased region" description="Basic residues" evidence="1">
    <location>
        <begin position="123"/>
        <end position="136"/>
    </location>
</feature>
<dbReference type="Gene3D" id="2.30.30.40">
    <property type="entry name" value="SH3 Domains"/>
    <property type="match status" value="1"/>
</dbReference>
<feature type="region of interest" description="Disordered" evidence="1">
    <location>
        <begin position="443"/>
        <end position="582"/>
    </location>
</feature>
<feature type="compositionally biased region" description="Low complexity" evidence="1">
    <location>
        <begin position="546"/>
        <end position="560"/>
    </location>
</feature>
<evidence type="ECO:0000256" key="1">
    <source>
        <dbReference type="SAM" id="MobiDB-lite"/>
    </source>
</evidence>
<feature type="region of interest" description="Disordered" evidence="1">
    <location>
        <begin position="114"/>
        <end position="138"/>
    </location>
</feature>
<evidence type="ECO:0000313" key="3">
    <source>
        <dbReference type="EMBL" id="KAL1587338.1"/>
    </source>
</evidence>
<accession>A0AB34KRJ3</accession>
<feature type="compositionally biased region" description="Polar residues" evidence="1">
    <location>
        <begin position="495"/>
        <end position="505"/>
    </location>
</feature>
<feature type="compositionally biased region" description="Polar residues" evidence="1">
    <location>
        <begin position="536"/>
        <end position="545"/>
    </location>
</feature>
<protein>
    <recommendedName>
        <fullName evidence="5">SH3 domain-containing protein</fullName>
    </recommendedName>
</protein>
<dbReference type="InterPro" id="IPR036028">
    <property type="entry name" value="SH3-like_dom_sf"/>
</dbReference>
<dbReference type="AlphaFoldDB" id="A0AB34KRJ3"/>
<keyword evidence="2" id="KW-0812">Transmembrane</keyword>
<feature type="region of interest" description="Disordered" evidence="1">
    <location>
        <begin position="28"/>
        <end position="53"/>
    </location>
</feature>
<dbReference type="SUPFAM" id="SSF50044">
    <property type="entry name" value="SH3-domain"/>
    <property type="match status" value="1"/>
</dbReference>
<comment type="caution">
    <text evidence="3">The sequence shown here is derived from an EMBL/GenBank/DDBJ whole genome shotgun (WGS) entry which is preliminary data.</text>
</comment>
<evidence type="ECO:0000256" key="2">
    <source>
        <dbReference type="SAM" id="Phobius"/>
    </source>
</evidence>
<feature type="transmembrane region" description="Helical" evidence="2">
    <location>
        <begin position="410"/>
        <end position="435"/>
    </location>
</feature>
<organism evidence="3 4">
    <name type="scientific">Cladosporium halotolerans</name>
    <dbReference type="NCBI Taxonomy" id="1052096"/>
    <lineage>
        <taxon>Eukaryota</taxon>
        <taxon>Fungi</taxon>
        <taxon>Dikarya</taxon>
        <taxon>Ascomycota</taxon>
        <taxon>Pezizomycotina</taxon>
        <taxon>Dothideomycetes</taxon>
        <taxon>Dothideomycetidae</taxon>
        <taxon>Cladosporiales</taxon>
        <taxon>Cladosporiaceae</taxon>
        <taxon>Cladosporium</taxon>
    </lineage>
</organism>
<proteinExistence type="predicted"/>
<name>A0AB34KRJ3_9PEZI</name>
<keyword evidence="2" id="KW-1133">Transmembrane helix</keyword>
<reference evidence="3 4" key="1">
    <citation type="journal article" date="2020" name="Microbiol. Resour. Announc.">
        <title>Draft Genome Sequence of a Cladosporium Species Isolated from the Mesophotic Ascidian Didemnum maculosum.</title>
        <authorList>
            <person name="Gioti A."/>
            <person name="Siaperas R."/>
            <person name="Nikolaivits E."/>
            <person name="Le Goff G."/>
            <person name="Ouazzani J."/>
            <person name="Kotoulas G."/>
            <person name="Topakas E."/>
        </authorList>
    </citation>
    <scope>NUCLEOTIDE SEQUENCE [LARGE SCALE GENOMIC DNA]</scope>
    <source>
        <strain evidence="3 4">TM138-S3</strain>
    </source>
</reference>
<feature type="compositionally biased region" description="Polar residues" evidence="1">
    <location>
        <begin position="566"/>
        <end position="582"/>
    </location>
</feature>
<feature type="compositionally biased region" description="Polar residues" evidence="1">
    <location>
        <begin position="443"/>
        <end position="455"/>
    </location>
</feature>
<evidence type="ECO:0008006" key="5">
    <source>
        <dbReference type="Google" id="ProtNLM"/>
    </source>
</evidence>
<evidence type="ECO:0000313" key="4">
    <source>
        <dbReference type="Proteomes" id="UP000803884"/>
    </source>
</evidence>
<dbReference type="EMBL" id="JAAQHG020000010">
    <property type="protein sequence ID" value="KAL1587338.1"/>
    <property type="molecule type" value="Genomic_DNA"/>
</dbReference>
<feature type="compositionally biased region" description="Low complexity" evidence="1">
    <location>
        <begin position="42"/>
        <end position="53"/>
    </location>
</feature>
<dbReference type="Proteomes" id="UP000803884">
    <property type="component" value="Unassembled WGS sequence"/>
</dbReference>
<feature type="region of interest" description="Disordered" evidence="1">
    <location>
        <begin position="644"/>
        <end position="673"/>
    </location>
</feature>
<keyword evidence="4" id="KW-1185">Reference proteome</keyword>
<sequence length="705" mass="74408">MRVSTQPSVDEARHADLAIDQDLLSARTRPAIERRRSRTRVAPGTPGTPATQGTYNTLRLYGDQTHNLSSRVKERRMDVGARVRTAGEHNAGEGDVRRPASASLACRHGHAVLGHLPQDEPRMRKRRGLQRTKPTRRQTVQLTTTAACALLATVVPIAMAQESCISLAESTACPAFNASSISTNSDLTGLFPFLSDVTDVQSFDSEIQNYVSGDFARTKYQQLLGCDDFNSDNTTALYARYTTSVLCNAIIQNSAEPCGLQNDAARPLCADSCAEYALSEQEITASDVCGNADSNALTQIRADFTNCALPANSLSGACIPAVENQPDDCGFSSNLGSLCMYCSSTSPNATDSCCVFSNTEERCDNVALPVIASSSLSQIVTTFTASGTASPTEAASSGSGTHRGLTGGQIAGIVIGAVLGALALLALIIFGCLLLRKRRASSPATSIFNQPSTMKQMPPPPSGYTDGLADDKDRGGLSVLGGGRVARMSALEHSGSPSPTENSPILATGAAGPGDSEDDTPGPRRRTEPPRTGTRNGSLSSTSQLTPGATTATAAAKTPGSGNGGFDSSSPDWTSPESGGQSEQLAFFKDYYSSDEIHPSDVVAALWAYEPRAADEFQLERGDMVKVVGIWDDGWATGIRVRGKAEDWKPSSQRDSGMTDAESKAQQSQGENGGEVKAFPLVCVCLPQHWRKTIEGDSTGEMSGY</sequence>
<keyword evidence="2" id="KW-0472">Membrane</keyword>